<keyword evidence="3 5" id="KW-0808">Transferase</keyword>
<comment type="function">
    <text evidence="5">S-adenosyl-L-methionine-dependent protein-lysine N-methyltransferase that methylates elongation factor 1-alpha.</text>
</comment>
<dbReference type="AlphaFoldDB" id="A0A7J7JBM9"/>
<keyword evidence="4 5" id="KW-0949">S-adenosyl-L-methionine</keyword>
<keyword evidence="2 5" id="KW-0489">Methyltransferase</keyword>
<protein>
    <recommendedName>
        <fullName evidence="5">Protein-lysine N-methyltransferase EB796_018337</fullName>
        <ecNumber evidence="5">2.1.1.-</ecNumber>
    </recommendedName>
</protein>
<evidence type="ECO:0000259" key="6">
    <source>
        <dbReference type="Pfam" id="PF13847"/>
    </source>
</evidence>
<reference evidence="7" key="1">
    <citation type="submission" date="2020-06" db="EMBL/GenBank/DDBJ databases">
        <title>Draft genome of Bugula neritina, a colonial animal packing powerful symbionts and potential medicines.</title>
        <authorList>
            <person name="Rayko M."/>
        </authorList>
    </citation>
    <scope>NUCLEOTIDE SEQUENCE [LARGE SCALE GENOMIC DNA]</scope>
    <source>
        <strain evidence="7">Kwan_BN1</strain>
    </source>
</reference>
<name>A0A7J7JBM9_BUGNE</name>
<dbReference type="Pfam" id="PF13847">
    <property type="entry name" value="Methyltransf_31"/>
    <property type="match status" value="1"/>
</dbReference>
<dbReference type="OrthoDB" id="540004at2759"/>
<dbReference type="Gene3D" id="3.40.50.150">
    <property type="entry name" value="Vaccinia Virus protein VP39"/>
    <property type="match status" value="1"/>
</dbReference>
<evidence type="ECO:0000313" key="8">
    <source>
        <dbReference type="Proteomes" id="UP000593567"/>
    </source>
</evidence>
<dbReference type="PANTHER" id="PTHR12843:SF5">
    <property type="entry name" value="EEF1A LYSINE METHYLTRANSFERASE 2"/>
    <property type="match status" value="1"/>
</dbReference>
<gene>
    <name evidence="7" type="ORF">EB796_018337</name>
</gene>
<comment type="caution">
    <text evidence="7">The sequence shown here is derived from an EMBL/GenBank/DDBJ whole genome shotgun (WGS) entry which is preliminary data.</text>
</comment>
<evidence type="ECO:0000256" key="5">
    <source>
        <dbReference type="HAMAP-Rule" id="MF_03188"/>
    </source>
</evidence>
<evidence type="ECO:0000256" key="1">
    <source>
        <dbReference type="ARBA" id="ARBA00022490"/>
    </source>
</evidence>
<sequence>MSCSHPNLEPRNSSWDDFYKTELHNYNDHGEEGEVWFGMQSVNRVVRWIVKEISEKTTPILDLGCGNGMVLLKLEEEGYINLTGVDYSQPAILLAKSLAQNGQIKYETGDLLDLSSSAVFTTKYDVVLDKGTYDAISLSPDGALQKRLAYVENVHKLIPIGGYLWITSCNWTSSEIISHFTANSKFSLREEIPVKQFKFGGQVGQTVCCLVFQAA</sequence>
<accession>A0A7J7JBM9</accession>
<dbReference type="EMBL" id="VXIV02002728">
    <property type="protein sequence ID" value="KAF6023343.1"/>
    <property type="molecule type" value="Genomic_DNA"/>
</dbReference>
<dbReference type="PANTHER" id="PTHR12843">
    <property type="entry name" value="PROTEIN-LYSINE N-METHYLTRANSFERASE METTL10"/>
    <property type="match status" value="1"/>
</dbReference>
<dbReference type="InterPro" id="IPR025714">
    <property type="entry name" value="Methyltranfer_dom"/>
</dbReference>
<comment type="similarity">
    <text evidence="5">Belongs to the class I-like SAM-binding methyltransferase superfamily. EFM4 family.</text>
</comment>
<dbReference type="SUPFAM" id="SSF53335">
    <property type="entry name" value="S-adenosyl-L-methionine-dependent methyltransferases"/>
    <property type="match status" value="1"/>
</dbReference>
<evidence type="ECO:0000256" key="3">
    <source>
        <dbReference type="ARBA" id="ARBA00022679"/>
    </source>
</evidence>
<dbReference type="Proteomes" id="UP000593567">
    <property type="component" value="Unassembled WGS sequence"/>
</dbReference>
<dbReference type="GO" id="GO:0032259">
    <property type="term" value="P:methylation"/>
    <property type="evidence" value="ECO:0007669"/>
    <property type="project" value="UniProtKB-KW"/>
</dbReference>
<dbReference type="GO" id="GO:0005737">
    <property type="term" value="C:cytoplasm"/>
    <property type="evidence" value="ECO:0007669"/>
    <property type="project" value="UniProtKB-SubCell"/>
</dbReference>
<evidence type="ECO:0000256" key="2">
    <source>
        <dbReference type="ARBA" id="ARBA00022603"/>
    </source>
</evidence>
<feature type="domain" description="Methyltransferase" evidence="6">
    <location>
        <begin position="55"/>
        <end position="185"/>
    </location>
</feature>
<evidence type="ECO:0000256" key="4">
    <source>
        <dbReference type="ARBA" id="ARBA00022691"/>
    </source>
</evidence>
<comment type="subcellular location">
    <subcellularLocation>
        <location evidence="5">Cytoplasm</location>
    </subcellularLocation>
</comment>
<dbReference type="InterPro" id="IPR029063">
    <property type="entry name" value="SAM-dependent_MTases_sf"/>
</dbReference>
<dbReference type="EC" id="2.1.1.-" evidence="5"/>
<keyword evidence="8" id="KW-1185">Reference proteome</keyword>
<dbReference type="InterPro" id="IPR026635">
    <property type="entry name" value="Efm4/METTL10"/>
</dbReference>
<keyword evidence="1 5" id="KW-0963">Cytoplasm</keyword>
<dbReference type="CDD" id="cd02440">
    <property type="entry name" value="AdoMet_MTases"/>
    <property type="match status" value="1"/>
</dbReference>
<dbReference type="GO" id="GO:0016279">
    <property type="term" value="F:protein-lysine N-methyltransferase activity"/>
    <property type="evidence" value="ECO:0007669"/>
    <property type="project" value="UniProtKB-UniRule"/>
</dbReference>
<organism evidence="7 8">
    <name type="scientific">Bugula neritina</name>
    <name type="common">Brown bryozoan</name>
    <name type="synonym">Sertularia neritina</name>
    <dbReference type="NCBI Taxonomy" id="10212"/>
    <lineage>
        <taxon>Eukaryota</taxon>
        <taxon>Metazoa</taxon>
        <taxon>Spiralia</taxon>
        <taxon>Lophotrochozoa</taxon>
        <taxon>Bryozoa</taxon>
        <taxon>Gymnolaemata</taxon>
        <taxon>Cheilostomatida</taxon>
        <taxon>Flustrina</taxon>
        <taxon>Buguloidea</taxon>
        <taxon>Bugulidae</taxon>
        <taxon>Bugula</taxon>
    </lineage>
</organism>
<dbReference type="HAMAP" id="MF_03188">
    <property type="entry name" value="Methyltr_EFM4"/>
    <property type="match status" value="1"/>
</dbReference>
<evidence type="ECO:0000313" key="7">
    <source>
        <dbReference type="EMBL" id="KAF6023343.1"/>
    </source>
</evidence>
<proteinExistence type="inferred from homology"/>